<evidence type="ECO:0000256" key="4">
    <source>
        <dbReference type="ARBA" id="ARBA00022692"/>
    </source>
</evidence>
<keyword evidence="11" id="KW-1185">Reference proteome</keyword>
<comment type="similarity">
    <text evidence="8">Belongs to the binding-protein-dependent transport system permease family. LivHM subfamily.</text>
</comment>
<keyword evidence="6 9" id="KW-1133">Transmembrane helix</keyword>
<comment type="caution">
    <text evidence="10">The sequence shown here is derived from an EMBL/GenBank/DDBJ whole genome shotgun (WGS) entry which is preliminary data.</text>
</comment>
<keyword evidence="4 9" id="KW-0812">Transmembrane</keyword>
<dbReference type="GO" id="GO:0006865">
    <property type="term" value="P:amino acid transport"/>
    <property type="evidence" value="ECO:0007669"/>
    <property type="project" value="UniProtKB-KW"/>
</dbReference>
<comment type="subcellular location">
    <subcellularLocation>
        <location evidence="1">Cell membrane</location>
        <topology evidence="1">Multi-pass membrane protein</topology>
    </subcellularLocation>
</comment>
<dbReference type="GO" id="GO:0022857">
    <property type="term" value="F:transmembrane transporter activity"/>
    <property type="evidence" value="ECO:0007669"/>
    <property type="project" value="InterPro"/>
</dbReference>
<keyword evidence="3" id="KW-1003">Cell membrane</keyword>
<evidence type="ECO:0000256" key="2">
    <source>
        <dbReference type="ARBA" id="ARBA00022448"/>
    </source>
</evidence>
<dbReference type="CDD" id="cd06582">
    <property type="entry name" value="TM_PBP1_LivH_like"/>
    <property type="match status" value="1"/>
</dbReference>
<sequence length="289" mass="30579">MTAASLVSLVASAMLLGSVYSLVNLGVVLLVRTTGTMNFAQGEFIMLGAYVMSALGPSMGYWPGLLATCVVMASVGFLGYYLLMRFLHGGSEFDKVVLTFMLSIILTQAVIMLWGTDPREIAPATRARVPLLDTSVQATTFIAIAMTVAIAVGLVLFLSRSITGLRMRALSADESLAEYYGIRTEVLSGLAWAMAGVCAAVAGVIYAQGTAVALTLPEILLLAFPAAVLGGLESFEGAVIGSLVVAGVYTFTNYVLGGQWSIVIVYSLMLITLMVRPYGFFGRPVAQRL</sequence>
<evidence type="ECO:0000256" key="1">
    <source>
        <dbReference type="ARBA" id="ARBA00004651"/>
    </source>
</evidence>
<dbReference type="GO" id="GO:0005886">
    <property type="term" value="C:plasma membrane"/>
    <property type="evidence" value="ECO:0007669"/>
    <property type="project" value="UniProtKB-SubCell"/>
</dbReference>
<dbReference type="EMBL" id="VDUX01000004">
    <property type="protein sequence ID" value="TXL60748.1"/>
    <property type="molecule type" value="Genomic_DNA"/>
</dbReference>
<organism evidence="10 11">
    <name type="scientific">Aeromicrobium terrae</name>
    <dbReference type="NCBI Taxonomy" id="2498846"/>
    <lineage>
        <taxon>Bacteria</taxon>
        <taxon>Bacillati</taxon>
        <taxon>Actinomycetota</taxon>
        <taxon>Actinomycetes</taxon>
        <taxon>Propionibacteriales</taxon>
        <taxon>Nocardioidaceae</taxon>
        <taxon>Aeromicrobium</taxon>
    </lineage>
</organism>
<dbReference type="PANTHER" id="PTHR11795">
    <property type="entry name" value="BRANCHED-CHAIN AMINO ACID TRANSPORT SYSTEM PERMEASE PROTEIN LIVH"/>
    <property type="match status" value="1"/>
</dbReference>
<dbReference type="OrthoDB" id="9807115at2"/>
<evidence type="ECO:0000313" key="10">
    <source>
        <dbReference type="EMBL" id="TXL60748.1"/>
    </source>
</evidence>
<feature type="transmembrane region" description="Helical" evidence="9">
    <location>
        <begin position="6"/>
        <end position="31"/>
    </location>
</feature>
<evidence type="ECO:0000313" key="11">
    <source>
        <dbReference type="Proteomes" id="UP000321571"/>
    </source>
</evidence>
<reference evidence="10 11" key="1">
    <citation type="submission" date="2019-06" db="EMBL/GenBank/DDBJ databases">
        <title>Aeromicrobium sp. nov., isolated from a maize field.</title>
        <authorList>
            <person name="Lin S.-Y."/>
            <person name="Tsai C.-F."/>
            <person name="Young C.-C."/>
        </authorList>
    </citation>
    <scope>NUCLEOTIDE SEQUENCE [LARGE SCALE GENOMIC DNA]</scope>
    <source>
        <strain evidence="10 11">CC-CFT486</strain>
    </source>
</reference>
<dbReference type="Pfam" id="PF02653">
    <property type="entry name" value="BPD_transp_2"/>
    <property type="match status" value="1"/>
</dbReference>
<evidence type="ECO:0000256" key="5">
    <source>
        <dbReference type="ARBA" id="ARBA00022970"/>
    </source>
</evidence>
<accession>A0A5C8NHH4</accession>
<evidence type="ECO:0000256" key="3">
    <source>
        <dbReference type="ARBA" id="ARBA00022475"/>
    </source>
</evidence>
<evidence type="ECO:0000256" key="9">
    <source>
        <dbReference type="SAM" id="Phobius"/>
    </source>
</evidence>
<evidence type="ECO:0000256" key="8">
    <source>
        <dbReference type="ARBA" id="ARBA00037998"/>
    </source>
</evidence>
<proteinExistence type="inferred from homology"/>
<dbReference type="InterPro" id="IPR001851">
    <property type="entry name" value="ABC_transp_permease"/>
</dbReference>
<feature type="transmembrane region" description="Helical" evidence="9">
    <location>
        <begin position="96"/>
        <end position="116"/>
    </location>
</feature>
<feature type="transmembrane region" description="Helical" evidence="9">
    <location>
        <begin position="61"/>
        <end position="84"/>
    </location>
</feature>
<evidence type="ECO:0000256" key="7">
    <source>
        <dbReference type="ARBA" id="ARBA00023136"/>
    </source>
</evidence>
<keyword evidence="5" id="KW-0029">Amino-acid transport</keyword>
<keyword evidence="7 9" id="KW-0472">Membrane</keyword>
<dbReference type="InterPro" id="IPR052157">
    <property type="entry name" value="BCAA_transport_permease"/>
</dbReference>
<keyword evidence="2" id="KW-0813">Transport</keyword>
<dbReference type="RefSeq" id="WP_147686327.1">
    <property type="nucleotide sequence ID" value="NZ_VDUX01000004.1"/>
</dbReference>
<dbReference type="PANTHER" id="PTHR11795:SF451">
    <property type="entry name" value="ABC TRANSPORTER PERMEASE PROTEIN"/>
    <property type="match status" value="1"/>
</dbReference>
<evidence type="ECO:0000256" key="6">
    <source>
        <dbReference type="ARBA" id="ARBA00022989"/>
    </source>
</evidence>
<feature type="transmembrane region" description="Helical" evidence="9">
    <location>
        <begin position="136"/>
        <end position="158"/>
    </location>
</feature>
<name>A0A5C8NHH4_9ACTN</name>
<dbReference type="Proteomes" id="UP000321571">
    <property type="component" value="Unassembled WGS sequence"/>
</dbReference>
<feature type="transmembrane region" description="Helical" evidence="9">
    <location>
        <begin position="186"/>
        <end position="206"/>
    </location>
</feature>
<protein>
    <submittedName>
        <fullName evidence="10">Branched-chain amino acid ABC transporter permease</fullName>
    </submittedName>
</protein>
<gene>
    <name evidence="10" type="ORF">FHP06_09995</name>
</gene>
<feature type="transmembrane region" description="Helical" evidence="9">
    <location>
        <begin position="262"/>
        <end position="281"/>
    </location>
</feature>
<dbReference type="AlphaFoldDB" id="A0A5C8NHH4"/>